<dbReference type="InterPro" id="IPR042100">
    <property type="entry name" value="Bug_dom1"/>
</dbReference>
<feature type="compositionally biased region" description="Basic and acidic residues" evidence="2">
    <location>
        <begin position="11"/>
        <end position="22"/>
    </location>
</feature>
<dbReference type="Gene3D" id="3.40.190.150">
    <property type="entry name" value="Bordetella uptake gene, domain 1"/>
    <property type="match status" value="1"/>
</dbReference>
<dbReference type="Gene3D" id="3.40.190.10">
    <property type="entry name" value="Periplasmic binding protein-like II"/>
    <property type="match status" value="1"/>
</dbReference>
<gene>
    <name evidence="3" type="ORF">Rmf_21850</name>
</gene>
<dbReference type="InterPro" id="IPR005064">
    <property type="entry name" value="BUG"/>
</dbReference>
<dbReference type="SUPFAM" id="SSF53850">
    <property type="entry name" value="Periplasmic binding protein-like II"/>
    <property type="match status" value="1"/>
</dbReference>
<accession>A0ABN6P0R9</accession>
<dbReference type="PANTHER" id="PTHR42928">
    <property type="entry name" value="TRICARBOXYLATE-BINDING PROTEIN"/>
    <property type="match status" value="1"/>
</dbReference>
<evidence type="ECO:0000313" key="3">
    <source>
        <dbReference type="EMBL" id="BDG72256.1"/>
    </source>
</evidence>
<feature type="region of interest" description="Disordered" evidence="2">
    <location>
        <begin position="1"/>
        <end position="33"/>
    </location>
</feature>
<sequence>MSFEFKSGPIPEERRAGNDRPQPEPPMTTTTRRSALVLPATVALARPAFAQTFPTRPIRVIVPFAPGGTTDLMTRLVADNLGAPLGQQVVVENRAGAFGVIGADAVAKAPPDGYTLLAGSPGPMAVNGHVYRNLPYDPARDLCGVCMVANIPYVMAVPASLPVNTVQEFIALARARPGSLNFATSGMASRLTVEMFRAMAGGIELEMVQYRGGAPARTDLIAGRIQLVIEQAPAFLEDFRAGRLRPLAVGTKRRFSLLPDVPTMEEAGLAGYEANAWMGYGAPANTPIEIRRRLATEIDRIVKAPAISERLVSWGAEPLGGTPEDMDRMLAEDRERWGRVVQLAGIEKE</sequence>
<dbReference type="EMBL" id="AP025637">
    <property type="protein sequence ID" value="BDG72256.1"/>
    <property type="molecule type" value="Genomic_DNA"/>
</dbReference>
<dbReference type="Pfam" id="PF03401">
    <property type="entry name" value="TctC"/>
    <property type="match status" value="1"/>
</dbReference>
<protein>
    <recommendedName>
        <fullName evidence="5">Tripartite tricarboxylate transporter substrate binding protein</fullName>
    </recommendedName>
</protein>
<name>A0ABN6P0R9_9PROT</name>
<evidence type="ECO:0000256" key="2">
    <source>
        <dbReference type="SAM" id="MobiDB-lite"/>
    </source>
</evidence>
<keyword evidence="4" id="KW-1185">Reference proteome</keyword>
<evidence type="ECO:0000256" key="1">
    <source>
        <dbReference type="ARBA" id="ARBA00006987"/>
    </source>
</evidence>
<reference evidence="3 4" key="1">
    <citation type="journal article" date="2016" name="Microbes Environ.">
        <title>Phylogenetically diverse aerobic anoxygenic phototrophic bacteria isolated from epilithic biofilms in Tama river, Japan.</title>
        <authorList>
            <person name="Hirose S."/>
            <person name="Matsuura K."/>
            <person name="Haruta S."/>
        </authorList>
    </citation>
    <scope>NUCLEOTIDE SEQUENCE [LARGE SCALE GENOMIC DNA]</scope>
    <source>
        <strain evidence="3 4">S08</strain>
    </source>
</reference>
<comment type="similarity">
    <text evidence="1">Belongs to the UPF0065 (bug) family.</text>
</comment>
<evidence type="ECO:0000313" key="4">
    <source>
        <dbReference type="Proteomes" id="UP000831327"/>
    </source>
</evidence>
<dbReference type="PIRSF" id="PIRSF017082">
    <property type="entry name" value="YflP"/>
    <property type="match status" value="1"/>
</dbReference>
<dbReference type="Proteomes" id="UP000831327">
    <property type="component" value="Chromosome"/>
</dbReference>
<dbReference type="CDD" id="cd13578">
    <property type="entry name" value="PBP2_Bug27"/>
    <property type="match status" value="1"/>
</dbReference>
<evidence type="ECO:0008006" key="5">
    <source>
        <dbReference type="Google" id="ProtNLM"/>
    </source>
</evidence>
<organism evidence="3 4">
    <name type="scientific">Roseomonas fluvialis</name>
    <dbReference type="NCBI Taxonomy" id="1750527"/>
    <lineage>
        <taxon>Bacteria</taxon>
        <taxon>Pseudomonadati</taxon>
        <taxon>Pseudomonadota</taxon>
        <taxon>Alphaproteobacteria</taxon>
        <taxon>Acetobacterales</taxon>
        <taxon>Roseomonadaceae</taxon>
        <taxon>Roseomonas</taxon>
    </lineage>
</organism>
<proteinExistence type="inferred from homology"/>
<dbReference type="PANTHER" id="PTHR42928:SF5">
    <property type="entry name" value="BLR1237 PROTEIN"/>
    <property type="match status" value="1"/>
</dbReference>